<proteinExistence type="predicted"/>
<evidence type="ECO:0000313" key="3">
    <source>
        <dbReference type="Proteomes" id="UP001266357"/>
    </source>
</evidence>
<keyword evidence="2" id="KW-0482">Metalloprotease</keyword>
<dbReference type="EC" id="3.4.-.-" evidence="2"/>
<dbReference type="InterPro" id="IPR053136">
    <property type="entry name" value="UTP_pyrophosphatase-like"/>
</dbReference>
<evidence type="ECO:0000259" key="1">
    <source>
        <dbReference type="Pfam" id="PF01863"/>
    </source>
</evidence>
<dbReference type="PANTHER" id="PTHR30399:SF1">
    <property type="entry name" value="UTP PYROPHOSPHATASE"/>
    <property type="match status" value="1"/>
</dbReference>
<accession>A0ABU2ZZU7</accession>
<dbReference type="EMBL" id="JAVRIF010000003">
    <property type="protein sequence ID" value="MDT0603461.1"/>
    <property type="molecule type" value="Genomic_DNA"/>
</dbReference>
<reference evidence="2 3" key="1">
    <citation type="submission" date="2023-09" db="EMBL/GenBank/DDBJ databases">
        <authorList>
            <person name="Rey-Velasco X."/>
        </authorList>
    </citation>
    <scope>NUCLEOTIDE SEQUENCE [LARGE SCALE GENOMIC DNA]</scope>
    <source>
        <strain evidence="2 3">W431</strain>
    </source>
</reference>
<sequence length="239" mass="28420">MIEYQLIRSHKRKSIALQVKQGLVIVRAPQYVKESYIQQFVLQKSSWLEAKLLTQNNLLKEQALNHQGIVLSENGFLWFEGFRKNISLTFSSKNCIENHGDSIQITLAQRYKNVDKTRQQKVIKQLVEAWFKQSAETVIAEKVKYFSAQLNLYPSNIKVRQYKARWGSCNNYGQLNFNYLLMMVPDWVINYVVVHELCHLKHLNHSRQFWSLVEAFFPRFKEAKHWLKVHQNHLQWPTQ</sequence>
<gene>
    <name evidence="2" type="ORF">RM573_07615</name>
</gene>
<keyword evidence="2" id="KW-0378">Hydrolase</keyword>
<name>A0ABU2ZZU7_9GAMM</name>
<organism evidence="2 3">
    <name type="scientific">Thalassotalea castellviae</name>
    <dbReference type="NCBI Taxonomy" id="3075612"/>
    <lineage>
        <taxon>Bacteria</taxon>
        <taxon>Pseudomonadati</taxon>
        <taxon>Pseudomonadota</taxon>
        <taxon>Gammaproteobacteria</taxon>
        <taxon>Alteromonadales</taxon>
        <taxon>Colwelliaceae</taxon>
        <taxon>Thalassotalea</taxon>
    </lineage>
</organism>
<dbReference type="RefSeq" id="WP_311579650.1">
    <property type="nucleotide sequence ID" value="NZ_JAVRIF010000003.1"/>
</dbReference>
<dbReference type="GO" id="GO:0008237">
    <property type="term" value="F:metallopeptidase activity"/>
    <property type="evidence" value="ECO:0007669"/>
    <property type="project" value="UniProtKB-KW"/>
</dbReference>
<dbReference type="InterPro" id="IPR002725">
    <property type="entry name" value="YgjP-like_metallopeptidase"/>
</dbReference>
<keyword evidence="2" id="KW-0645">Protease</keyword>
<dbReference type="Proteomes" id="UP001266357">
    <property type="component" value="Unassembled WGS sequence"/>
</dbReference>
<keyword evidence="3" id="KW-1185">Reference proteome</keyword>
<comment type="caution">
    <text evidence="2">The sequence shown here is derived from an EMBL/GenBank/DDBJ whole genome shotgun (WGS) entry which is preliminary data.</text>
</comment>
<dbReference type="Pfam" id="PF01863">
    <property type="entry name" value="YgjP-like"/>
    <property type="match status" value="1"/>
</dbReference>
<protein>
    <submittedName>
        <fullName evidence="2">SprT family zinc-dependent metalloprotease</fullName>
        <ecNumber evidence="2">3.4.-.-</ecNumber>
    </submittedName>
</protein>
<dbReference type="Gene3D" id="3.30.2010.10">
    <property type="entry name" value="Metalloproteases ('zincins'), catalytic domain"/>
    <property type="match status" value="1"/>
</dbReference>
<dbReference type="PANTHER" id="PTHR30399">
    <property type="entry name" value="UNCHARACTERIZED PROTEIN YGJP"/>
    <property type="match status" value="1"/>
</dbReference>
<dbReference type="CDD" id="cd07344">
    <property type="entry name" value="M48_yhfN_like"/>
    <property type="match status" value="1"/>
</dbReference>
<evidence type="ECO:0000313" key="2">
    <source>
        <dbReference type="EMBL" id="MDT0603461.1"/>
    </source>
</evidence>
<feature type="domain" description="YgjP-like metallopeptidase" evidence="1">
    <location>
        <begin position="13"/>
        <end position="229"/>
    </location>
</feature>